<dbReference type="EMBL" id="JAUKUA010000008">
    <property type="protein sequence ID" value="KAK0702639.1"/>
    <property type="molecule type" value="Genomic_DNA"/>
</dbReference>
<reference evidence="2" key="1">
    <citation type="submission" date="2023-06" db="EMBL/GenBank/DDBJ databases">
        <title>Genome-scale phylogeny and comparative genomics of the fungal order Sordariales.</title>
        <authorList>
            <consortium name="Lawrence Berkeley National Laboratory"/>
            <person name="Hensen N."/>
            <person name="Bonometti L."/>
            <person name="Westerberg I."/>
            <person name="Brannstrom I.O."/>
            <person name="Guillou S."/>
            <person name="Cros-Aarteil S."/>
            <person name="Calhoun S."/>
            <person name="Haridas S."/>
            <person name="Kuo A."/>
            <person name="Mondo S."/>
            <person name="Pangilinan J."/>
            <person name="Riley R."/>
            <person name="Labutti K."/>
            <person name="Andreopoulos B."/>
            <person name="Lipzen A."/>
            <person name="Chen C."/>
            <person name="Yanf M."/>
            <person name="Daum C."/>
            <person name="Ng V."/>
            <person name="Clum A."/>
            <person name="Steindorff A."/>
            <person name="Ohm R."/>
            <person name="Martin F."/>
            <person name="Silar P."/>
            <person name="Natvig D."/>
            <person name="Lalanne C."/>
            <person name="Gautier V."/>
            <person name="Ament-Velasquez S.L."/>
            <person name="Kruys A."/>
            <person name="Hutchinson M.I."/>
            <person name="Powell A.J."/>
            <person name="Barry K."/>
            <person name="Miller A.N."/>
            <person name="Grigoriev I.V."/>
            <person name="Debuchy R."/>
            <person name="Gladieux P."/>
            <person name="Thoren M.H."/>
            <person name="Johannesson H."/>
        </authorList>
    </citation>
    <scope>NUCLEOTIDE SEQUENCE</scope>
    <source>
        <strain evidence="2">SMH4607-1</strain>
    </source>
</reference>
<accession>A0AA39ZSF6</accession>
<dbReference type="Proteomes" id="UP001172102">
    <property type="component" value="Unassembled WGS sequence"/>
</dbReference>
<name>A0AA39ZSF6_9PEZI</name>
<protein>
    <submittedName>
        <fullName evidence="2">Uncharacterized protein</fullName>
    </submittedName>
</protein>
<gene>
    <name evidence="2" type="ORF">B0H67DRAFT_650030</name>
</gene>
<dbReference type="AlphaFoldDB" id="A0AA39ZSF6"/>
<feature type="region of interest" description="Disordered" evidence="1">
    <location>
        <begin position="61"/>
        <end position="100"/>
    </location>
</feature>
<organism evidence="2 3">
    <name type="scientific">Lasiosphaeris hirsuta</name>
    <dbReference type="NCBI Taxonomy" id="260670"/>
    <lineage>
        <taxon>Eukaryota</taxon>
        <taxon>Fungi</taxon>
        <taxon>Dikarya</taxon>
        <taxon>Ascomycota</taxon>
        <taxon>Pezizomycotina</taxon>
        <taxon>Sordariomycetes</taxon>
        <taxon>Sordariomycetidae</taxon>
        <taxon>Sordariales</taxon>
        <taxon>Lasiosphaeriaceae</taxon>
        <taxon>Lasiosphaeris</taxon>
    </lineage>
</organism>
<evidence type="ECO:0000313" key="2">
    <source>
        <dbReference type="EMBL" id="KAK0702639.1"/>
    </source>
</evidence>
<evidence type="ECO:0000256" key="1">
    <source>
        <dbReference type="SAM" id="MobiDB-lite"/>
    </source>
</evidence>
<keyword evidence="3" id="KW-1185">Reference proteome</keyword>
<sequence length="157" mass="15720">MASLSTNIPYALTNAYTGSGKFLAIPSGSSAPQMITASSVRLHLVDTGRFTGQYWRFDLWPADTSGGGRDEQCRAGGDRRGGDDDSHGGPVDGSGDQGGSGLSGGAIAGIAIGGVAASALLAVLSRSSCWALPGGTIAIGEPVSPPHIYHHGAHGGM</sequence>
<proteinExistence type="predicted"/>
<feature type="compositionally biased region" description="Gly residues" evidence="1">
    <location>
        <begin position="90"/>
        <end position="100"/>
    </location>
</feature>
<feature type="compositionally biased region" description="Basic and acidic residues" evidence="1">
    <location>
        <begin position="68"/>
        <end position="87"/>
    </location>
</feature>
<comment type="caution">
    <text evidence="2">The sequence shown here is derived from an EMBL/GenBank/DDBJ whole genome shotgun (WGS) entry which is preliminary data.</text>
</comment>
<evidence type="ECO:0000313" key="3">
    <source>
        <dbReference type="Proteomes" id="UP001172102"/>
    </source>
</evidence>